<evidence type="ECO:0000256" key="1">
    <source>
        <dbReference type="SAM" id="MobiDB-lite"/>
    </source>
</evidence>
<feature type="compositionally biased region" description="Polar residues" evidence="1">
    <location>
        <begin position="46"/>
        <end position="66"/>
    </location>
</feature>
<name>A0A8X8W2D1_SALSN</name>
<reference evidence="3" key="2">
    <citation type="submission" date="2020-08" db="EMBL/GenBank/DDBJ databases">
        <title>Plant Genome Project.</title>
        <authorList>
            <person name="Zhang R.-G."/>
        </authorList>
    </citation>
    <scope>NUCLEOTIDE SEQUENCE</scope>
    <source>
        <strain evidence="3">Huo1</strain>
        <tissue evidence="3">Leaf</tissue>
    </source>
</reference>
<feature type="region of interest" description="Disordered" evidence="1">
    <location>
        <begin position="1"/>
        <end position="180"/>
    </location>
</feature>
<dbReference type="EMBL" id="PNBA02000021">
    <property type="protein sequence ID" value="KAG6386644.1"/>
    <property type="molecule type" value="Genomic_DNA"/>
</dbReference>
<sequence length="608" mass="66785">MTTSPSKGGAVDSTDASPSKGVEEPKAVSPNSLAEIGGGGERNDANKNSSGTPNIASEITVATQNHAIGGQDKGKEKMDDSGKAPTASGGGKRSDANKNSSETPNVASGNTVATQNNGKSSTIKGKGKRIMDESAASGTSGGSKGNEIRHDFDQATKPTGGQDKGKEKMEDSGKAPTASDIEEETLIIDIPRSQRRMLNKVLVQVRRDKTHIYEPAVVSFGPYHHRRDPQLMLVEPFKDELRDIVCGGDADHKKSMIHKRIDDIRHFYGGAGGYTDEELAEMMLRDACFLICFICALTVGGVGEGTYARIHERLGVSAMFSVLRDICMLENQIPLWIISLIHPRYKSLSCEFVSDTFFGDDNCMTQLTWPEEEEGPLLLLEALHRSSLHLVETQQNSSLFWRLIKKYNQQRESSKNLTPSSLQLLDSPFRSVTDLKAKGIHLRKSSSCLTDISFFSFGLFAQLHLPVFLVSDADIVAVSNLIALEMSPGTYTNLGVTSYINFMKTLIINVNDVKVLREKGILISMLASDEEVLDIFKSIDTYGIANFGLLYEVKMRINEHCNSKAKTWMADLINTNFKSPWTVIATLAATFLLCLTFLQTYYTLNPRN</sequence>
<dbReference type="Pfam" id="PF03140">
    <property type="entry name" value="DUF247"/>
    <property type="match status" value="1"/>
</dbReference>
<keyword evidence="2" id="KW-0472">Membrane</keyword>
<protein>
    <submittedName>
        <fullName evidence="3">Uncharacterized protein</fullName>
    </submittedName>
</protein>
<evidence type="ECO:0000313" key="3">
    <source>
        <dbReference type="EMBL" id="KAG6386644.1"/>
    </source>
</evidence>
<reference evidence="3" key="1">
    <citation type="submission" date="2018-01" db="EMBL/GenBank/DDBJ databases">
        <authorList>
            <person name="Mao J.F."/>
        </authorList>
    </citation>
    <scope>NUCLEOTIDE SEQUENCE</scope>
    <source>
        <strain evidence="3">Huo1</strain>
        <tissue evidence="3">Leaf</tissue>
    </source>
</reference>
<feature type="compositionally biased region" description="Basic and acidic residues" evidence="1">
    <location>
        <begin position="72"/>
        <end position="82"/>
    </location>
</feature>
<dbReference type="PANTHER" id="PTHR31549">
    <property type="entry name" value="PROTEIN, PUTATIVE (DUF247)-RELATED-RELATED"/>
    <property type="match status" value="1"/>
</dbReference>
<comment type="caution">
    <text evidence="3">The sequence shown here is derived from an EMBL/GenBank/DDBJ whole genome shotgun (WGS) entry which is preliminary data.</text>
</comment>
<accession>A0A8X8W2D1</accession>
<feature type="compositionally biased region" description="Polar residues" evidence="1">
    <location>
        <begin position="97"/>
        <end position="123"/>
    </location>
</feature>
<feature type="compositionally biased region" description="Basic and acidic residues" evidence="1">
    <location>
        <begin position="163"/>
        <end position="173"/>
    </location>
</feature>
<dbReference type="InterPro" id="IPR004158">
    <property type="entry name" value="DUF247_pln"/>
</dbReference>
<keyword evidence="2" id="KW-1133">Transmembrane helix</keyword>
<gene>
    <name evidence="3" type="ORF">SASPL_151812</name>
</gene>
<keyword evidence="2" id="KW-0812">Transmembrane</keyword>
<dbReference type="Proteomes" id="UP000298416">
    <property type="component" value="Unassembled WGS sequence"/>
</dbReference>
<organism evidence="3">
    <name type="scientific">Salvia splendens</name>
    <name type="common">Scarlet sage</name>
    <dbReference type="NCBI Taxonomy" id="180675"/>
    <lineage>
        <taxon>Eukaryota</taxon>
        <taxon>Viridiplantae</taxon>
        <taxon>Streptophyta</taxon>
        <taxon>Embryophyta</taxon>
        <taxon>Tracheophyta</taxon>
        <taxon>Spermatophyta</taxon>
        <taxon>Magnoliopsida</taxon>
        <taxon>eudicotyledons</taxon>
        <taxon>Gunneridae</taxon>
        <taxon>Pentapetalae</taxon>
        <taxon>asterids</taxon>
        <taxon>lamiids</taxon>
        <taxon>Lamiales</taxon>
        <taxon>Lamiaceae</taxon>
        <taxon>Nepetoideae</taxon>
        <taxon>Mentheae</taxon>
        <taxon>Salviinae</taxon>
        <taxon>Salvia</taxon>
        <taxon>Salvia subgen. Calosphace</taxon>
        <taxon>core Calosphace</taxon>
    </lineage>
</organism>
<evidence type="ECO:0000313" key="4">
    <source>
        <dbReference type="Proteomes" id="UP000298416"/>
    </source>
</evidence>
<evidence type="ECO:0000256" key="2">
    <source>
        <dbReference type="SAM" id="Phobius"/>
    </source>
</evidence>
<dbReference type="PANTHER" id="PTHR31549:SF129">
    <property type="entry name" value="DUF4220 DOMAIN-CONTAINING PROTEIN"/>
    <property type="match status" value="1"/>
</dbReference>
<dbReference type="AlphaFoldDB" id="A0A8X8W2D1"/>
<proteinExistence type="predicted"/>
<keyword evidence="4" id="KW-1185">Reference proteome</keyword>
<feature type="transmembrane region" description="Helical" evidence="2">
    <location>
        <begin position="581"/>
        <end position="604"/>
    </location>
</feature>